<accession>A0A259TUN7</accession>
<evidence type="ECO:0000313" key="8">
    <source>
        <dbReference type="Proteomes" id="UP000216446"/>
    </source>
</evidence>
<dbReference type="InParanoid" id="A0A259TUN7"/>
<dbReference type="InterPro" id="IPR047653">
    <property type="entry name" value="Tn3-like_transpos"/>
</dbReference>
<keyword evidence="8" id="KW-1185">Reference proteome</keyword>
<keyword evidence="4" id="KW-0233">DNA recombination</keyword>
<dbReference type="NCBIfam" id="NF033527">
    <property type="entry name" value="transpos_Tn3"/>
    <property type="match status" value="1"/>
</dbReference>
<evidence type="ECO:0000259" key="5">
    <source>
        <dbReference type="Pfam" id="PF01526"/>
    </source>
</evidence>
<feature type="domain" description="DUF4158" evidence="6">
    <location>
        <begin position="11"/>
        <end position="155"/>
    </location>
</feature>
<dbReference type="Pfam" id="PF01526">
    <property type="entry name" value="DDE_Tnp_Tn3"/>
    <property type="match status" value="1"/>
</dbReference>
<dbReference type="InterPro" id="IPR002513">
    <property type="entry name" value="Tn3_Tnp_DDE_dom"/>
</dbReference>
<reference evidence="7 8" key="1">
    <citation type="submission" date="2016-11" db="EMBL/GenBank/DDBJ databases">
        <title>Study of marine rhodopsin-containing bacteria.</title>
        <authorList>
            <person name="Yoshizawa S."/>
            <person name="Kumagai Y."/>
            <person name="Kogure K."/>
        </authorList>
    </citation>
    <scope>NUCLEOTIDE SEQUENCE [LARGE SCALE GENOMIC DNA]</scope>
    <source>
        <strain evidence="7 8">SG-29</strain>
    </source>
</reference>
<comment type="similarity">
    <text evidence="1">Belongs to the transposase 7 family.</text>
</comment>
<evidence type="ECO:0000256" key="3">
    <source>
        <dbReference type="ARBA" id="ARBA00023125"/>
    </source>
</evidence>
<dbReference type="GO" id="GO:0004803">
    <property type="term" value="F:transposase activity"/>
    <property type="evidence" value="ECO:0007669"/>
    <property type="project" value="InterPro"/>
</dbReference>
<dbReference type="InterPro" id="IPR025296">
    <property type="entry name" value="DUF4158"/>
</dbReference>
<evidence type="ECO:0000256" key="4">
    <source>
        <dbReference type="ARBA" id="ARBA00023172"/>
    </source>
</evidence>
<sequence length="985" mass="108868">MGRYDVADQVRLSADDLALVARRRHDHTRLGLAYQVAFVRLTGRLPRQRPFETEPDLLRLVADQLDVGGAEPEALAARYAARRPTVSEHADVVRRHLGVRPFGDAERAALRVHLRVEAAHLERPAGLVAAAEAYLRRERVLLPATSALRRLAGEVRAEVAEEIDERVGAALSDGVRVALDGLLDVDDDRLTSPLQSIKDPPGHASPRALVAEAEKLETIRATGVLGVDLGWLRPSLRKALAHRVRASTAYRLRELRAERRYAALVCFLHEAHADTVDHVVDLHAKLVTGAYGRAERAIGEEAKRSRRSHKSTVRALRDIVALVADRAARGRAATAGTVADLWADVTELVPEDAVLERIGEADAWLADGDPFARVADRLPYLRRFSPTLLAALDFEADPAGGSPHADALVESVAVLRAMNEGGKRRVPDGAPTSFIPKARRRHVERGGGIDRAAYEAAVLTALRDEVRRGNVAVAGSKRFGKLSDLFMPEDAWEAERASFFGRAGLPADGAEAVGLLATRLGAAYDRLVAGLPSNAYVTVADGRWRFGSDPADALGEGGEARLAELKAWLARRVRRVRLPDLLIEVDNALGFTRPLTLAPTGERSPADVCEAVAAVIAFGCNLGPQTMAELTDGVSYDRIKRLADWRLHGDALRGALASVVNGIAGLDTARVWGEGKTSSSDGQRFLFPRKTLKRTYSHRMSDYALEFYNFIADNYAPFHVVPFETVERDSGYVLDGHLYHESDLEIDEHYTDTHGYTEVQFAAFALLGKRFAPRIRGLHKQRVYRASDDEGAAAGPVRYGPLWPMLSARDRRLRLRWVEEEWDRIGRFVCSLATGHTTASVAMKRVVAFGGANHFYRALGRALKTEYVLDYVGRPELRRRVRRGLLKSEELHALARAVFYGKRGRADQRDFRRLSSTASCLTLVLASIIYWQIREIERVVAEAADDPDAPDFEMLRHVSPVQWENVTLYGAYDVRPELVRARRGS</sequence>
<protein>
    <recommendedName>
        <fullName evidence="9">DDE transposase</fullName>
    </recommendedName>
</protein>
<evidence type="ECO:0000256" key="1">
    <source>
        <dbReference type="ARBA" id="ARBA00009402"/>
    </source>
</evidence>
<keyword evidence="3" id="KW-0238">DNA-binding</keyword>
<dbReference type="Pfam" id="PF13700">
    <property type="entry name" value="DUF4158"/>
    <property type="match status" value="1"/>
</dbReference>
<organism evidence="7 8">
    <name type="scientific">Rubricoccus marinus</name>
    <dbReference type="NCBI Taxonomy" id="716817"/>
    <lineage>
        <taxon>Bacteria</taxon>
        <taxon>Pseudomonadati</taxon>
        <taxon>Rhodothermota</taxon>
        <taxon>Rhodothermia</taxon>
        <taxon>Rhodothermales</taxon>
        <taxon>Rubricoccaceae</taxon>
        <taxon>Rubricoccus</taxon>
    </lineage>
</organism>
<gene>
    <name evidence="7" type="ORF">BSZ36_17565</name>
</gene>
<dbReference type="AlphaFoldDB" id="A0A259TUN7"/>
<evidence type="ECO:0000256" key="2">
    <source>
        <dbReference type="ARBA" id="ARBA00022578"/>
    </source>
</evidence>
<feature type="domain" description="Tn3 transposase DDE" evidence="5">
    <location>
        <begin position="580"/>
        <end position="972"/>
    </location>
</feature>
<comment type="caution">
    <text evidence="7">The sequence shown here is derived from an EMBL/GenBank/DDBJ whole genome shotgun (WGS) entry which is preliminary data.</text>
</comment>
<name>A0A259TUN7_9BACT</name>
<evidence type="ECO:0008006" key="9">
    <source>
        <dbReference type="Google" id="ProtNLM"/>
    </source>
</evidence>
<dbReference type="Proteomes" id="UP000216446">
    <property type="component" value="Unassembled WGS sequence"/>
</dbReference>
<keyword evidence="2" id="KW-0815">Transposition</keyword>
<dbReference type="GO" id="GO:0003677">
    <property type="term" value="F:DNA binding"/>
    <property type="evidence" value="ECO:0007669"/>
    <property type="project" value="UniProtKB-KW"/>
</dbReference>
<dbReference type="EMBL" id="MQWB01000010">
    <property type="protein sequence ID" value="OZC01482.1"/>
    <property type="molecule type" value="Genomic_DNA"/>
</dbReference>
<evidence type="ECO:0000259" key="6">
    <source>
        <dbReference type="Pfam" id="PF13700"/>
    </source>
</evidence>
<dbReference type="RefSeq" id="WP_179271274.1">
    <property type="nucleotide sequence ID" value="NZ_MQWB01000010.1"/>
</dbReference>
<proteinExistence type="inferred from homology"/>
<dbReference type="GO" id="GO:0006313">
    <property type="term" value="P:DNA transposition"/>
    <property type="evidence" value="ECO:0007669"/>
    <property type="project" value="InterPro"/>
</dbReference>
<evidence type="ECO:0000313" key="7">
    <source>
        <dbReference type="EMBL" id="OZC01482.1"/>
    </source>
</evidence>